<comment type="caution">
    <text evidence="1">The sequence shown here is derived from an EMBL/GenBank/DDBJ whole genome shotgun (WGS) entry which is preliminary data.</text>
</comment>
<dbReference type="RefSeq" id="WP_141633257.1">
    <property type="nucleotide sequence ID" value="NZ_VIGB01000003.1"/>
</dbReference>
<evidence type="ECO:0000313" key="2">
    <source>
        <dbReference type="Proteomes" id="UP000319103"/>
    </source>
</evidence>
<dbReference type="EMBL" id="VIGB01000003">
    <property type="protein sequence ID" value="TQF02566.1"/>
    <property type="molecule type" value="Genomic_DNA"/>
</dbReference>
<dbReference type="OrthoDB" id="675245at2"/>
<dbReference type="Proteomes" id="UP000319103">
    <property type="component" value="Unassembled WGS sequence"/>
</dbReference>
<dbReference type="AlphaFoldDB" id="A0A540W0M0"/>
<organism evidence="1 2">
    <name type="scientific">Kitasatospora acidiphila</name>
    <dbReference type="NCBI Taxonomy" id="2567942"/>
    <lineage>
        <taxon>Bacteria</taxon>
        <taxon>Bacillati</taxon>
        <taxon>Actinomycetota</taxon>
        <taxon>Actinomycetes</taxon>
        <taxon>Kitasatosporales</taxon>
        <taxon>Streptomycetaceae</taxon>
        <taxon>Kitasatospora</taxon>
    </lineage>
</organism>
<keyword evidence="2" id="KW-1185">Reference proteome</keyword>
<accession>A0A540W0M0</accession>
<protein>
    <submittedName>
        <fullName evidence="1">Uncharacterized protein</fullName>
    </submittedName>
</protein>
<proteinExistence type="predicted"/>
<sequence>MTVRALGYWRSAAAPELPDPVPLIDPTWDEEERYLVATYLDQGQLSREFMGMSRCRVCDRSNGNGERTDGAFVWPSGLSHYVTAHSVRLPAEFVSHVLRRLDAMEEADYDFSWWKERAYRDRFVEE</sequence>
<gene>
    <name evidence="1" type="ORF">E6W39_10210</name>
</gene>
<name>A0A540W0M0_9ACTN</name>
<reference evidence="1 2" key="1">
    <citation type="submission" date="2019-06" db="EMBL/GenBank/DDBJ databases">
        <title>Description of Kitasatospora acidophila sp. nov. isolated from pine grove soil, and reclassification of Streptomyces novaecaesareae to Kitasatospora novaeceasareae comb. nov.</title>
        <authorList>
            <person name="Kim M.J."/>
        </authorList>
    </citation>
    <scope>NUCLEOTIDE SEQUENCE [LARGE SCALE GENOMIC DNA]</scope>
    <source>
        <strain evidence="1 2">MMS16-CNU292</strain>
    </source>
</reference>
<evidence type="ECO:0000313" key="1">
    <source>
        <dbReference type="EMBL" id="TQF02566.1"/>
    </source>
</evidence>